<dbReference type="OrthoDB" id="2427554at2759"/>
<proteinExistence type="predicted"/>
<gene>
    <name evidence="3" type="ORF">Amon01_000948000</name>
</gene>
<reference evidence="3" key="1">
    <citation type="submission" date="2023-04" db="EMBL/GenBank/DDBJ databases">
        <title>Ambrosiozyma monospora NBRC 1965.</title>
        <authorList>
            <person name="Ichikawa N."/>
            <person name="Sato H."/>
            <person name="Tonouchi N."/>
        </authorList>
    </citation>
    <scope>NUCLEOTIDE SEQUENCE</scope>
    <source>
        <strain evidence="3">NBRC 1965</strain>
    </source>
</reference>
<dbReference type="GO" id="GO:0008654">
    <property type="term" value="P:phospholipid biosynthetic process"/>
    <property type="evidence" value="ECO:0007669"/>
    <property type="project" value="TreeGrafter"/>
</dbReference>
<dbReference type="GO" id="GO:0016287">
    <property type="term" value="F:glycerone-phosphate O-acyltransferase activity"/>
    <property type="evidence" value="ECO:0007669"/>
    <property type="project" value="TreeGrafter"/>
</dbReference>
<comment type="caution">
    <text evidence="3">The sequence shown here is derived from an EMBL/GenBank/DDBJ whole genome shotgun (WGS) entry which is preliminary data.</text>
</comment>
<accession>A0A9W6T4J1</accession>
<evidence type="ECO:0000313" key="3">
    <source>
        <dbReference type="EMBL" id="GME74403.1"/>
    </source>
</evidence>
<keyword evidence="2" id="KW-1133">Transmembrane helix</keyword>
<evidence type="ECO:0000256" key="2">
    <source>
        <dbReference type="SAM" id="Phobius"/>
    </source>
</evidence>
<dbReference type="EMBL" id="BSXU01011246">
    <property type="protein sequence ID" value="GME74403.1"/>
    <property type="molecule type" value="Genomic_DNA"/>
</dbReference>
<feature type="region of interest" description="Disordered" evidence="1">
    <location>
        <begin position="124"/>
        <end position="155"/>
    </location>
</feature>
<keyword evidence="4" id="KW-1185">Reference proteome</keyword>
<protein>
    <submittedName>
        <fullName evidence="3">Unnamed protein product</fullName>
    </submittedName>
</protein>
<dbReference type="GO" id="GO:0004366">
    <property type="term" value="F:glycerol-3-phosphate O-acyltransferase activity"/>
    <property type="evidence" value="ECO:0007669"/>
    <property type="project" value="TreeGrafter"/>
</dbReference>
<feature type="compositionally biased region" description="Basic residues" evidence="1">
    <location>
        <begin position="132"/>
        <end position="144"/>
    </location>
</feature>
<feature type="region of interest" description="Disordered" evidence="1">
    <location>
        <begin position="178"/>
        <end position="229"/>
    </location>
</feature>
<keyword evidence="2" id="KW-0472">Membrane</keyword>
<dbReference type="PANTHER" id="PTHR31605:SF0">
    <property type="entry name" value="GLYCEROL-3-PHOSPHATE O-ACYLTRANSFERASE 1"/>
    <property type="match status" value="1"/>
</dbReference>
<dbReference type="AlphaFoldDB" id="A0A9W6T4J1"/>
<organism evidence="3 4">
    <name type="scientific">Ambrosiozyma monospora</name>
    <name type="common">Yeast</name>
    <name type="synonym">Endomycopsis monosporus</name>
    <dbReference type="NCBI Taxonomy" id="43982"/>
    <lineage>
        <taxon>Eukaryota</taxon>
        <taxon>Fungi</taxon>
        <taxon>Dikarya</taxon>
        <taxon>Ascomycota</taxon>
        <taxon>Saccharomycotina</taxon>
        <taxon>Pichiomycetes</taxon>
        <taxon>Pichiales</taxon>
        <taxon>Pichiaceae</taxon>
        <taxon>Ambrosiozyma</taxon>
    </lineage>
</organism>
<feature type="transmembrane region" description="Helical" evidence="2">
    <location>
        <begin position="12"/>
        <end position="36"/>
    </location>
</feature>
<dbReference type="PANTHER" id="PTHR31605">
    <property type="entry name" value="GLYCEROL-3-PHOSPHATE O-ACYLTRANSFERASE 1"/>
    <property type="match status" value="1"/>
</dbReference>
<evidence type="ECO:0000313" key="4">
    <source>
        <dbReference type="Proteomes" id="UP001165063"/>
    </source>
</evidence>
<evidence type="ECO:0000256" key="1">
    <source>
        <dbReference type="SAM" id="MobiDB-lite"/>
    </source>
</evidence>
<keyword evidence="2" id="KW-0812">Transmembrane</keyword>
<name>A0A9W6T4J1_AMBMO</name>
<dbReference type="Proteomes" id="UP001165063">
    <property type="component" value="Unassembled WGS sequence"/>
</dbReference>
<dbReference type="InterPro" id="IPR052744">
    <property type="entry name" value="GPAT/DAPAT"/>
</dbReference>
<sequence length="229" mass="25784">MSIKYSLLPNWWILQFKVVIYSCCYSLLVWTTYAAFRIGETGMDILKSLRPLVLSLSPKSHQVTNLKLERQKLSMEVTQVINDLGPKVFPKFSLSHLDKISDEVNEEKEELVIISHERDSQSRSMIVDGLRSRSRSRSRSKSRSRASSVASGFTDAGDLPNLANVSIFPDALQLRDQDLSSRTSSSDLVGENRGSYNTGTDLSAKVREAVLKRNIGQHQKDDDDDDDDD</sequence>